<comment type="caution">
    <text evidence="1">The sequence shown here is derived from an EMBL/GenBank/DDBJ whole genome shotgun (WGS) entry which is preliminary data.</text>
</comment>
<reference evidence="1 2" key="1">
    <citation type="journal article" date="2019" name="Sci. Rep.">
        <title>Orb-weaving spider Araneus ventricosus genome elucidates the spidroin gene catalogue.</title>
        <authorList>
            <person name="Kono N."/>
            <person name="Nakamura H."/>
            <person name="Ohtoshi R."/>
            <person name="Moran D.A.P."/>
            <person name="Shinohara A."/>
            <person name="Yoshida Y."/>
            <person name="Fujiwara M."/>
            <person name="Mori M."/>
            <person name="Tomita M."/>
            <person name="Arakawa K."/>
        </authorList>
    </citation>
    <scope>NUCLEOTIDE SEQUENCE [LARGE SCALE GENOMIC DNA]</scope>
</reference>
<organism evidence="1 2">
    <name type="scientific">Araneus ventricosus</name>
    <name type="common">Orbweaver spider</name>
    <name type="synonym">Epeira ventricosa</name>
    <dbReference type="NCBI Taxonomy" id="182803"/>
    <lineage>
        <taxon>Eukaryota</taxon>
        <taxon>Metazoa</taxon>
        <taxon>Ecdysozoa</taxon>
        <taxon>Arthropoda</taxon>
        <taxon>Chelicerata</taxon>
        <taxon>Arachnida</taxon>
        <taxon>Araneae</taxon>
        <taxon>Araneomorphae</taxon>
        <taxon>Entelegynae</taxon>
        <taxon>Araneoidea</taxon>
        <taxon>Araneidae</taxon>
        <taxon>Araneus</taxon>
    </lineage>
</organism>
<accession>A0A4Y2R133</accession>
<evidence type="ECO:0000313" key="2">
    <source>
        <dbReference type="Proteomes" id="UP000499080"/>
    </source>
</evidence>
<name>A0A4Y2R133_ARAVE</name>
<dbReference type="AlphaFoldDB" id="A0A4Y2R133"/>
<dbReference type="Proteomes" id="UP000499080">
    <property type="component" value="Unassembled WGS sequence"/>
</dbReference>
<proteinExistence type="predicted"/>
<evidence type="ECO:0000313" key="1">
    <source>
        <dbReference type="EMBL" id="GBN69308.1"/>
    </source>
</evidence>
<dbReference type="EMBL" id="BGPR01015458">
    <property type="protein sequence ID" value="GBN69308.1"/>
    <property type="molecule type" value="Genomic_DNA"/>
</dbReference>
<protein>
    <submittedName>
        <fullName evidence="1">Uncharacterized protein</fullName>
    </submittedName>
</protein>
<gene>
    <name evidence="1" type="ORF">AVEN_145148_1</name>
</gene>
<sequence>MIPFCFRHKGTLSSLCHGTCFRDSCPRFTLLEQQRIIVAREFLGILEHSEKKVGKRRVEITVQFPTDVSDYVLVMGYRPEIYLQLRKWIIKGTRLQTDEYIC</sequence>
<keyword evidence="2" id="KW-1185">Reference proteome</keyword>